<dbReference type="Gene3D" id="1.20.272.10">
    <property type="match status" value="1"/>
</dbReference>
<dbReference type="InterPro" id="IPR050238">
    <property type="entry name" value="DNA_Rep/Repair_Clamp_Loader"/>
</dbReference>
<proteinExistence type="inferred from homology"/>
<dbReference type="Pfam" id="PF00004">
    <property type="entry name" value="AAA"/>
    <property type="match status" value="1"/>
</dbReference>
<keyword evidence="4" id="KW-1194">Viral DNA replication</keyword>
<dbReference type="GO" id="GO:0016887">
    <property type="term" value="F:ATP hydrolysis activity"/>
    <property type="evidence" value="ECO:0007669"/>
    <property type="project" value="UniProtKB-UniRule"/>
</dbReference>
<accession>A0A6J5NYY5</accession>
<dbReference type="Gene3D" id="1.10.8.60">
    <property type="match status" value="1"/>
</dbReference>
<dbReference type="Pfam" id="PF21328">
    <property type="entry name" value="Gp44_lid"/>
    <property type="match status" value="1"/>
</dbReference>
<dbReference type="CDD" id="cd00009">
    <property type="entry name" value="AAA"/>
    <property type="match status" value="1"/>
</dbReference>
<evidence type="ECO:0000256" key="3">
    <source>
        <dbReference type="ARBA" id="ARBA00022840"/>
    </source>
</evidence>
<keyword evidence="4" id="KW-0238">DNA-binding</keyword>
<dbReference type="PANTHER" id="PTHR11669:SF20">
    <property type="entry name" value="REPLICATION FACTOR C SUBUNIT 4"/>
    <property type="match status" value="1"/>
</dbReference>
<dbReference type="GO" id="GO:0006261">
    <property type="term" value="P:DNA-templated DNA replication"/>
    <property type="evidence" value="ECO:0007669"/>
    <property type="project" value="TreeGrafter"/>
</dbReference>
<reference evidence="6" key="1">
    <citation type="submission" date="2020-04" db="EMBL/GenBank/DDBJ databases">
        <authorList>
            <person name="Chiriac C."/>
            <person name="Salcher M."/>
            <person name="Ghai R."/>
            <person name="Kavagutti S V."/>
        </authorList>
    </citation>
    <scope>NUCLEOTIDE SEQUENCE</scope>
</reference>
<dbReference type="InterPro" id="IPR003959">
    <property type="entry name" value="ATPase_AAA_core"/>
</dbReference>
<feature type="binding site" evidence="4">
    <location>
        <begin position="48"/>
        <end position="53"/>
    </location>
    <ligand>
        <name>ATP</name>
        <dbReference type="ChEBI" id="CHEBI:30616"/>
    </ligand>
</feature>
<evidence type="ECO:0000313" key="6">
    <source>
        <dbReference type="EMBL" id="CAB4162916.1"/>
    </source>
</evidence>
<feature type="binding site" evidence="4">
    <location>
        <position position="20"/>
    </location>
    <ligand>
        <name>ATP</name>
        <dbReference type="ChEBI" id="CHEBI:30616"/>
    </ligand>
</feature>
<comment type="subunit">
    <text evidence="4">The sliding-clamp-loader consists of 4 large subunits and 1 small subunit. Interacts with the sliding clamp; this interaction allows the sliding-clamp-loader to open the sliding clamp. Part of the replicase complex that includes the DNA polymerase, the polymerase clamp, the clamp loader complex, the single-stranded DNA binding protein, the primase, the helicase and the helicase assembly factor.</text>
</comment>
<keyword evidence="4" id="KW-0378">Hydrolase</keyword>
<keyword evidence="2 4" id="KW-0547">Nucleotide-binding</keyword>
<dbReference type="PANTHER" id="PTHR11669">
    <property type="entry name" value="REPLICATION FACTOR C / DNA POLYMERASE III GAMMA-TAU SUBUNIT"/>
    <property type="match status" value="1"/>
</dbReference>
<dbReference type="SUPFAM" id="SSF52540">
    <property type="entry name" value="P-loop containing nucleoside triphosphate hydrolases"/>
    <property type="match status" value="1"/>
</dbReference>
<comment type="similarity">
    <text evidence="4">Belongs to the Tevenvirinae sliding-clamp-loader large subunit family.</text>
</comment>
<dbReference type="GO" id="GO:0005524">
    <property type="term" value="F:ATP binding"/>
    <property type="evidence" value="ECO:0007669"/>
    <property type="project" value="UniProtKB-UniRule"/>
</dbReference>
<feature type="binding site" evidence="4">
    <location>
        <begin position="8"/>
        <end position="11"/>
    </location>
    <ligand>
        <name>ATP</name>
        <dbReference type="ChEBI" id="CHEBI:30616"/>
    </ligand>
</feature>
<dbReference type="SMART" id="SM00382">
    <property type="entry name" value="AAA"/>
    <property type="match status" value="1"/>
</dbReference>
<dbReference type="InterPro" id="IPR048815">
    <property type="entry name" value="Gp44_lid"/>
</dbReference>
<sequence length="312" mass="35821">MNTDFLWVEKYRPKTIEETILPIDLKKTFQQFVDQKNIPNLILAGTAGVGKTTVARAMLEQLECDYIVINGSMNGNIDTLRNEILNFASSVSLTGGRKYVILDEADYLNANSTQPALRNFMEEFSRNCGFILTCNFKNRVIEPLHSRCSVIDFKITKKDMPKLAMQFLKRVENILQTENVEFDRAVLAEIIQKYFPDWRRVLNELQRYSATGSIDSGILANLQETSIRELVSFLKDKNFTEVRKWAKNNIDSDVNVLYNQFYDVAADIVKKNCIPQLVLLIAQYQYQNAFAANTEINFVAFLTEAMLSLEFV</sequence>
<evidence type="ECO:0000259" key="5">
    <source>
        <dbReference type="SMART" id="SM00382"/>
    </source>
</evidence>
<comment type="function">
    <text evidence="4">Forms the sliding-clamp-loader together with the small subunit. Functions as an ATPase enzyme. The clamp loader holds the clamp in an open conformation and places it onto the DNA. 4 ATP molecules must bind to the sliding-clamp-loader before the latter can open the sliding clamp. ATP hydrolysis triggers the detachment of the sliding clamp from the sliding-clamp-loader, freeing the sliding clamp to track along DNA.</text>
</comment>
<protein>
    <recommendedName>
        <fullName evidence="4">Sliding-clamp-loader large subunit</fullName>
        <ecNumber evidence="4">3.6.4.-</ecNumber>
    </recommendedName>
    <alternativeName>
        <fullName evidence="4">Clamp loader gp44 subunit</fullName>
    </alternativeName>
</protein>
<keyword evidence="3 4" id="KW-0067">ATP-binding</keyword>
<dbReference type="InterPro" id="IPR027417">
    <property type="entry name" value="P-loop_NTPase"/>
</dbReference>
<dbReference type="EMBL" id="LR796734">
    <property type="protein sequence ID" value="CAB4162916.1"/>
    <property type="molecule type" value="Genomic_DNA"/>
</dbReference>
<evidence type="ECO:0000256" key="1">
    <source>
        <dbReference type="ARBA" id="ARBA00022705"/>
    </source>
</evidence>
<gene>
    <name evidence="6" type="ORF">UFOVP787_179</name>
</gene>
<dbReference type="GO" id="GO:0003677">
    <property type="term" value="F:DNA binding"/>
    <property type="evidence" value="ECO:0007669"/>
    <property type="project" value="UniProtKB-UniRule"/>
</dbReference>
<dbReference type="Gene3D" id="3.40.50.300">
    <property type="entry name" value="P-loop containing nucleotide triphosphate hydrolases"/>
    <property type="match status" value="1"/>
</dbReference>
<dbReference type="GO" id="GO:0039693">
    <property type="term" value="P:viral DNA genome replication"/>
    <property type="evidence" value="ECO:0007669"/>
    <property type="project" value="UniProtKB-UniRule"/>
</dbReference>
<evidence type="ECO:0000256" key="4">
    <source>
        <dbReference type="HAMAP-Rule" id="MF_04162"/>
    </source>
</evidence>
<dbReference type="GO" id="GO:0003689">
    <property type="term" value="F:DNA clamp loader activity"/>
    <property type="evidence" value="ECO:0007669"/>
    <property type="project" value="UniProtKB-UniRule"/>
</dbReference>
<dbReference type="InterPro" id="IPR003593">
    <property type="entry name" value="AAA+_ATPase"/>
</dbReference>
<evidence type="ECO:0000256" key="2">
    <source>
        <dbReference type="ARBA" id="ARBA00022741"/>
    </source>
</evidence>
<keyword evidence="1" id="KW-0235">DNA replication</keyword>
<name>A0A6J5NYY5_9CAUD</name>
<dbReference type="GO" id="GO:0006281">
    <property type="term" value="P:DNA repair"/>
    <property type="evidence" value="ECO:0007669"/>
    <property type="project" value="TreeGrafter"/>
</dbReference>
<dbReference type="InterPro" id="IPR046388">
    <property type="entry name" value="T4_Clamp_Loader_L"/>
</dbReference>
<feature type="binding site" evidence="4">
    <location>
        <position position="199"/>
    </location>
    <ligand>
        <name>ATP</name>
        <dbReference type="ChEBI" id="CHEBI:30616"/>
    </ligand>
</feature>
<feature type="domain" description="AAA+ ATPase" evidence="5">
    <location>
        <begin position="37"/>
        <end position="156"/>
    </location>
</feature>
<dbReference type="EC" id="3.6.4.-" evidence="4"/>
<organism evidence="6">
    <name type="scientific">uncultured Caudovirales phage</name>
    <dbReference type="NCBI Taxonomy" id="2100421"/>
    <lineage>
        <taxon>Viruses</taxon>
        <taxon>Duplodnaviria</taxon>
        <taxon>Heunggongvirae</taxon>
        <taxon>Uroviricota</taxon>
        <taxon>Caudoviricetes</taxon>
        <taxon>Peduoviridae</taxon>
        <taxon>Maltschvirus</taxon>
        <taxon>Maltschvirus maltsch</taxon>
    </lineage>
</organism>
<dbReference type="HAMAP" id="MF_04162">
    <property type="entry name" value="T4_Clamp_Loader_L"/>
    <property type="match status" value="1"/>
</dbReference>